<dbReference type="InterPro" id="IPR036291">
    <property type="entry name" value="NAD(P)-bd_dom_sf"/>
</dbReference>
<organism evidence="4 5">
    <name type="scientific">Anatilimnocola aggregata</name>
    <dbReference type="NCBI Taxonomy" id="2528021"/>
    <lineage>
        <taxon>Bacteria</taxon>
        <taxon>Pseudomonadati</taxon>
        <taxon>Planctomycetota</taxon>
        <taxon>Planctomycetia</taxon>
        <taxon>Pirellulales</taxon>
        <taxon>Pirellulaceae</taxon>
        <taxon>Anatilimnocola</taxon>
    </lineage>
</organism>
<dbReference type="PANTHER" id="PTHR43477:SF1">
    <property type="entry name" value="DIHYDROANTICAPSIN 7-DEHYDROGENASE"/>
    <property type="match status" value="1"/>
</dbReference>
<dbReference type="InterPro" id="IPR057326">
    <property type="entry name" value="KR_dom"/>
</dbReference>
<dbReference type="InterPro" id="IPR051122">
    <property type="entry name" value="SDR_DHRS6-like"/>
</dbReference>
<dbReference type="CDD" id="cd05233">
    <property type="entry name" value="SDR_c"/>
    <property type="match status" value="1"/>
</dbReference>
<evidence type="ECO:0000313" key="5">
    <source>
        <dbReference type="Proteomes" id="UP000315017"/>
    </source>
</evidence>
<reference evidence="4 5" key="1">
    <citation type="submission" date="2019-02" db="EMBL/GenBank/DDBJ databases">
        <title>Deep-cultivation of Planctomycetes and their phenomic and genomic characterization uncovers novel biology.</title>
        <authorList>
            <person name="Wiegand S."/>
            <person name="Jogler M."/>
            <person name="Boedeker C."/>
            <person name="Pinto D."/>
            <person name="Vollmers J."/>
            <person name="Rivas-Marin E."/>
            <person name="Kohn T."/>
            <person name="Peeters S.H."/>
            <person name="Heuer A."/>
            <person name="Rast P."/>
            <person name="Oberbeckmann S."/>
            <person name="Bunk B."/>
            <person name="Jeske O."/>
            <person name="Meyerdierks A."/>
            <person name="Storesund J.E."/>
            <person name="Kallscheuer N."/>
            <person name="Luecker S."/>
            <person name="Lage O.M."/>
            <person name="Pohl T."/>
            <person name="Merkel B.J."/>
            <person name="Hornburger P."/>
            <person name="Mueller R.-W."/>
            <person name="Bruemmer F."/>
            <person name="Labrenz M."/>
            <person name="Spormann A.M."/>
            <person name="Op den Camp H."/>
            <person name="Overmann J."/>
            <person name="Amann R."/>
            <person name="Jetten M.S.M."/>
            <person name="Mascher T."/>
            <person name="Medema M.H."/>
            <person name="Devos D.P."/>
            <person name="Kaster A.-K."/>
            <person name="Ovreas L."/>
            <person name="Rohde M."/>
            <person name="Galperin M.Y."/>
            <person name="Jogler C."/>
        </authorList>
    </citation>
    <scope>NUCLEOTIDE SEQUENCE [LARGE SCALE GENOMIC DNA]</scope>
    <source>
        <strain evidence="4 5">ETA_A8</strain>
    </source>
</reference>
<dbReference type="PRINTS" id="PR00081">
    <property type="entry name" value="GDHRDH"/>
</dbReference>
<comment type="similarity">
    <text evidence="1">Belongs to the short-chain dehydrogenases/reductases (SDR) family.</text>
</comment>
<evidence type="ECO:0000256" key="2">
    <source>
        <dbReference type="ARBA" id="ARBA00023002"/>
    </source>
</evidence>
<protein>
    <submittedName>
        <fullName evidence="4">2,5-dichloro-2,5-cyclohexadiene-1,4-diol dehydrogenase</fullName>
        <ecNumber evidence="4">1.1.1.-</ecNumber>
    </submittedName>
</protein>
<evidence type="ECO:0000256" key="1">
    <source>
        <dbReference type="ARBA" id="ARBA00006484"/>
    </source>
</evidence>
<dbReference type="Pfam" id="PF13561">
    <property type="entry name" value="adh_short_C2"/>
    <property type="match status" value="1"/>
</dbReference>
<dbReference type="PANTHER" id="PTHR43477">
    <property type="entry name" value="DIHYDROANTICAPSIN 7-DEHYDROGENASE"/>
    <property type="match status" value="1"/>
</dbReference>
<sequence>MDRIAILGATGSIGGALARRLVRHGRNVLLIGRNGEKLEQLGTELSQPFAAADLSSSQSLEDALMSALATNDGLGGMVNCVGSVLLKPAHATSDDEFRQVLETNLFSAFAAVRAGARLLRERGGAIVLFASAAAEVGIQNHEAIAAAKAGVIGMARSAAATYAHHNIRVNVVSPGLIRTPMTRRIWENPAAAAASTALHALGRLGETEQVASLVAWLLDPENHWITGQVIGIDGGLGHVLPRR</sequence>
<dbReference type="KEGG" id="aagg:ETAA8_44140"/>
<dbReference type="InterPro" id="IPR002347">
    <property type="entry name" value="SDR_fam"/>
</dbReference>
<evidence type="ECO:0000313" key="4">
    <source>
        <dbReference type="EMBL" id="QDU29306.1"/>
    </source>
</evidence>
<dbReference type="RefSeq" id="WP_145092933.1">
    <property type="nucleotide sequence ID" value="NZ_CP036274.1"/>
</dbReference>
<dbReference type="SUPFAM" id="SSF51735">
    <property type="entry name" value="NAD(P)-binding Rossmann-fold domains"/>
    <property type="match status" value="1"/>
</dbReference>
<name>A0A517YGE9_9BACT</name>
<dbReference type="EC" id="1.1.1.-" evidence="4"/>
<evidence type="ECO:0000259" key="3">
    <source>
        <dbReference type="SMART" id="SM00822"/>
    </source>
</evidence>
<dbReference type="AlphaFoldDB" id="A0A517YGE9"/>
<accession>A0A517YGE9</accession>
<keyword evidence="5" id="KW-1185">Reference proteome</keyword>
<gene>
    <name evidence="4" type="primary">linC_1</name>
    <name evidence="4" type="ORF">ETAA8_44140</name>
</gene>
<proteinExistence type="inferred from homology"/>
<dbReference type="OrthoDB" id="9803333at2"/>
<feature type="domain" description="Ketoreductase" evidence="3">
    <location>
        <begin position="2"/>
        <end position="227"/>
    </location>
</feature>
<dbReference type="SMART" id="SM00822">
    <property type="entry name" value="PKS_KR"/>
    <property type="match status" value="1"/>
</dbReference>
<keyword evidence="2 4" id="KW-0560">Oxidoreductase</keyword>
<dbReference type="GO" id="GO:0016491">
    <property type="term" value="F:oxidoreductase activity"/>
    <property type="evidence" value="ECO:0007669"/>
    <property type="project" value="UniProtKB-KW"/>
</dbReference>
<dbReference type="Gene3D" id="3.40.50.720">
    <property type="entry name" value="NAD(P)-binding Rossmann-like Domain"/>
    <property type="match status" value="1"/>
</dbReference>
<dbReference type="Proteomes" id="UP000315017">
    <property type="component" value="Chromosome"/>
</dbReference>
<dbReference type="EMBL" id="CP036274">
    <property type="protein sequence ID" value="QDU29306.1"/>
    <property type="molecule type" value="Genomic_DNA"/>
</dbReference>